<dbReference type="InterPro" id="IPR052233">
    <property type="entry name" value="Rho-type_GEFs"/>
</dbReference>
<organism evidence="4 5">
    <name type="scientific">Rhodocollybia butyracea</name>
    <dbReference type="NCBI Taxonomy" id="206335"/>
    <lineage>
        <taxon>Eukaryota</taxon>
        <taxon>Fungi</taxon>
        <taxon>Dikarya</taxon>
        <taxon>Basidiomycota</taxon>
        <taxon>Agaricomycotina</taxon>
        <taxon>Agaricomycetes</taxon>
        <taxon>Agaricomycetidae</taxon>
        <taxon>Agaricales</taxon>
        <taxon>Marasmiineae</taxon>
        <taxon>Omphalotaceae</taxon>
        <taxon>Rhodocollybia</taxon>
    </lineage>
</organism>
<accession>A0A9P5Q6J3</accession>
<evidence type="ECO:0000313" key="4">
    <source>
        <dbReference type="EMBL" id="KAF9074530.1"/>
    </source>
</evidence>
<comment type="caution">
    <text evidence="4">The sequence shown here is derived from an EMBL/GenBank/DDBJ whole genome shotgun (WGS) entry which is preliminary data.</text>
</comment>
<feature type="compositionally biased region" description="Acidic residues" evidence="2">
    <location>
        <begin position="94"/>
        <end position="125"/>
    </location>
</feature>
<keyword evidence="1" id="KW-0344">Guanine-nucleotide releasing factor</keyword>
<keyword evidence="5" id="KW-1185">Reference proteome</keyword>
<evidence type="ECO:0000313" key="5">
    <source>
        <dbReference type="Proteomes" id="UP000772434"/>
    </source>
</evidence>
<dbReference type="EMBL" id="JADNRY010000013">
    <property type="protein sequence ID" value="KAF9074530.1"/>
    <property type="molecule type" value="Genomic_DNA"/>
</dbReference>
<name>A0A9P5Q6J3_9AGAR</name>
<reference evidence="4" key="1">
    <citation type="submission" date="2020-11" db="EMBL/GenBank/DDBJ databases">
        <authorList>
            <consortium name="DOE Joint Genome Institute"/>
            <person name="Ahrendt S."/>
            <person name="Riley R."/>
            <person name="Andreopoulos W."/>
            <person name="Labutti K."/>
            <person name="Pangilinan J."/>
            <person name="Ruiz-Duenas F.J."/>
            <person name="Barrasa J.M."/>
            <person name="Sanchez-Garcia M."/>
            <person name="Camarero S."/>
            <person name="Miyauchi S."/>
            <person name="Serrano A."/>
            <person name="Linde D."/>
            <person name="Babiker R."/>
            <person name="Drula E."/>
            <person name="Ayuso-Fernandez I."/>
            <person name="Pacheco R."/>
            <person name="Padilla G."/>
            <person name="Ferreira P."/>
            <person name="Barriuso J."/>
            <person name="Kellner H."/>
            <person name="Castanera R."/>
            <person name="Alfaro M."/>
            <person name="Ramirez L."/>
            <person name="Pisabarro A.G."/>
            <person name="Kuo A."/>
            <person name="Tritt A."/>
            <person name="Lipzen A."/>
            <person name="He G."/>
            <person name="Yan M."/>
            <person name="Ng V."/>
            <person name="Cullen D."/>
            <person name="Martin F."/>
            <person name="Rosso M.-N."/>
            <person name="Henrissat B."/>
            <person name="Hibbett D."/>
            <person name="Martinez A.T."/>
            <person name="Grigoriev I.V."/>
        </authorList>
    </citation>
    <scope>NUCLEOTIDE SEQUENCE</scope>
    <source>
        <strain evidence="4">AH 40177</strain>
    </source>
</reference>
<dbReference type="Pfam" id="PF00780">
    <property type="entry name" value="CNH"/>
    <property type="match status" value="1"/>
</dbReference>
<dbReference type="PANTHER" id="PTHR46572:SF1">
    <property type="entry name" value="RHO1 GUANINE NUCLEOTIDE EXCHANGE FACTOR TUS1"/>
    <property type="match status" value="1"/>
</dbReference>
<proteinExistence type="predicted"/>
<dbReference type="GO" id="GO:0005085">
    <property type="term" value="F:guanyl-nucleotide exchange factor activity"/>
    <property type="evidence" value="ECO:0007669"/>
    <property type="project" value="UniProtKB-KW"/>
</dbReference>
<dbReference type="Proteomes" id="UP000772434">
    <property type="component" value="Unassembled WGS sequence"/>
</dbReference>
<protein>
    <recommendedName>
        <fullName evidence="3">CNH domain-containing protein</fullName>
    </recommendedName>
</protein>
<feature type="region of interest" description="Disordered" evidence="2">
    <location>
        <begin position="85"/>
        <end position="125"/>
    </location>
</feature>
<dbReference type="AlphaFoldDB" id="A0A9P5Q6J3"/>
<evidence type="ECO:0000259" key="3">
    <source>
        <dbReference type="Pfam" id="PF00780"/>
    </source>
</evidence>
<dbReference type="InterPro" id="IPR001180">
    <property type="entry name" value="CNH_dom"/>
</dbReference>
<feature type="domain" description="CNH" evidence="3">
    <location>
        <begin position="200"/>
        <end position="295"/>
    </location>
</feature>
<dbReference type="PANTHER" id="PTHR46572">
    <property type="entry name" value="RHO1 GDP-GTP EXCHANGE PROTEIN 1-RELATED"/>
    <property type="match status" value="1"/>
</dbReference>
<gene>
    <name evidence="4" type="ORF">BDP27DRAFT_197057</name>
</gene>
<evidence type="ECO:0000256" key="1">
    <source>
        <dbReference type="ARBA" id="ARBA00022658"/>
    </source>
</evidence>
<sequence>MKVVEFDHHDSVYARFDFPATSVEGFPNDLELDLDIVHQQIDENEDDVFTESDSDFYDTGYDPAMSVEGFPNDLELDLEDDVFTESDSDHDLGENEDDVVDWSDTDNDLGENEDSWSDSDNDLDEQDRSRLAELKNALELERVEQESLQVFKVEVLNRDISLTPAGVDESESGGDGSTSKGGFTGRVCSILINKAPRRALVAVGCTEGVWIGFRDDPKSMRQVLDLKFVTQCAILEDYGIFLVLADKSLFAYHIETLVESLSLLTAPSQQPQKLNGNKDVDFFAVGTLFGRPLVIYICARKG</sequence>
<dbReference type="OrthoDB" id="2272012at2759"/>
<evidence type="ECO:0000256" key="2">
    <source>
        <dbReference type="SAM" id="MobiDB-lite"/>
    </source>
</evidence>